<dbReference type="EMBL" id="MU394309">
    <property type="protein sequence ID" value="KAI6087191.1"/>
    <property type="molecule type" value="Genomic_DNA"/>
</dbReference>
<evidence type="ECO:0000313" key="2">
    <source>
        <dbReference type="Proteomes" id="UP001497680"/>
    </source>
</evidence>
<comment type="caution">
    <text evidence="1">The sequence shown here is derived from an EMBL/GenBank/DDBJ whole genome shotgun (WGS) entry which is preliminary data.</text>
</comment>
<sequence length="339" mass="37561">MENPRADDGDNALASYNIPMFPYGDKENTFHVKNRSQEDWERRIVIERRTKTTEIRCHLLDVIHGTLDFDSNSSPATLMVFKFRFDVTGHARRLTRARIDIEFFAKEANDTAPTILAIAPDERWTILPTVDNEENIVHGALNGGVTGIPFVNAGAEVSLQKTWNKDISDATTVTGGAHMGENIDSGEPTACGWSILENKTRKTGLPDSLTVAVLAQRKTNKQFNATVSLEASGNIRTKLDRMFNKIPIDDPVLFNPEKAQAVLKAGGKDLCGEGEKVKERVEEDGPRVDGGRDVNNSKVKITPMAKRYSSSNLGLWKDKIHELSDVTFRTTYTGSAKEA</sequence>
<proteinExistence type="predicted"/>
<evidence type="ECO:0000313" key="1">
    <source>
        <dbReference type="EMBL" id="KAI6087191.1"/>
    </source>
</evidence>
<gene>
    <name evidence="1" type="ORF">F4821DRAFT_236617</name>
</gene>
<protein>
    <submittedName>
        <fullName evidence="1">Uncharacterized protein</fullName>
    </submittedName>
</protein>
<name>A0ACC0D3E4_9PEZI</name>
<organism evidence="1 2">
    <name type="scientific">Hypoxylon rubiginosum</name>
    <dbReference type="NCBI Taxonomy" id="110542"/>
    <lineage>
        <taxon>Eukaryota</taxon>
        <taxon>Fungi</taxon>
        <taxon>Dikarya</taxon>
        <taxon>Ascomycota</taxon>
        <taxon>Pezizomycotina</taxon>
        <taxon>Sordariomycetes</taxon>
        <taxon>Xylariomycetidae</taxon>
        <taxon>Xylariales</taxon>
        <taxon>Hypoxylaceae</taxon>
        <taxon>Hypoxylon</taxon>
    </lineage>
</organism>
<accession>A0ACC0D3E4</accession>
<keyword evidence="2" id="KW-1185">Reference proteome</keyword>
<reference evidence="1 2" key="1">
    <citation type="journal article" date="2022" name="New Phytol.">
        <title>Ecological generalism drives hyperdiversity of secondary metabolite gene clusters in xylarialean endophytes.</title>
        <authorList>
            <person name="Franco M.E.E."/>
            <person name="Wisecaver J.H."/>
            <person name="Arnold A.E."/>
            <person name="Ju Y.M."/>
            <person name="Slot J.C."/>
            <person name="Ahrendt S."/>
            <person name="Moore L.P."/>
            <person name="Eastman K.E."/>
            <person name="Scott K."/>
            <person name="Konkel Z."/>
            <person name="Mondo S.J."/>
            <person name="Kuo A."/>
            <person name="Hayes R.D."/>
            <person name="Haridas S."/>
            <person name="Andreopoulos B."/>
            <person name="Riley R."/>
            <person name="LaButti K."/>
            <person name="Pangilinan J."/>
            <person name="Lipzen A."/>
            <person name="Amirebrahimi M."/>
            <person name="Yan J."/>
            <person name="Adam C."/>
            <person name="Keymanesh K."/>
            <person name="Ng V."/>
            <person name="Louie K."/>
            <person name="Northen T."/>
            <person name="Drula E."/>
            <person name="Henrissat B."/>
            <person name="Hsieh H.M."/>
            <person name="Youens-Clark K."/>
            <person name="Lutzoni F."/>
            <person name="Miadlikowska J."/>
            <person name="Eastwood D.C."/>
            <person name="Hamelin R.C."/>
            <person name="Grigoriev I.V."/>
            <person name="U'Ren J.M."/>
        </authorList>
    </citation>
    <scope>NUCLEOTIDE SEQUENCE [LARGE SCALE GENOMIC DNA]</scope>
    <source>
        <strain evidence="1 2">ER1909</strain>
    </source>
</reference>
<dbReference type="Proteomes" id="UP001497680">
    <property type="component" value="Unassembled WGS sequence"/>
</dbReference>